<dbReference type="EMBL" id="CABFPH010000010">
    <property type="protein sequence ID" value="VUD70559.1"/>
    <property type="molecule type" value="Genomic_DNA"/>
</dbReference>
<dbReference type="AlphaFoldDB" id="A0A509EAK9"/>
<sequence>MARRFTLIQGGLSEPPSLNPAAEAPRAPLAVDLRGALAVDGEAVAAWRALMTRTGSGDPFQDPDFLLTAAQHQSAGQQIAFALVWHRPASGPNTLHGMLPLRIARPLLARDRAHLWRPPGLPGPAPLIEPERAGAIVAAVRIRLGALARPVELDGDPALLRQDRPPAQAGGHAIRRRGIPPASLLGIRPDGYRPPRVEHVRDPAQVRDAVETFLALDARTARRPIIADPAEAAMVRVVSRLFARRRQISVELARSGGTVVAGTLHLGSGPRAVAWRHAAD</sequence>
<reference evidence="3 4" key="1">
    <citation type="submission" date="2019-06" db="EMBL/GenBank/DDBJ databases">
        <authorList>
            <person name="Rodrigo-Torres L."/>
            <person name="Arahal R. D."/>
            <person name="Lucena T."/>
        </authorList>
    </citation>
    <scope>NUCLEOTIDE SEQUENCE [LARGE SCALE GENOMIC DNA]</scope>
    <source>
        <strain evidence="3 4">SB0023/3</strain>
    </source>
</reference>
<evidence type="ECO:0000256" key="1">
    <source>
        <dbReference type="SAM" id="MobiDB-lite"/>
    </source>
</evidence>
<organism evidence="3 4">
    <name type="scientific">Methylobacterium symbioticum</name>
    <dbReference type="NCBI Taxonomy" id="2584084"/>
    <lineage>
        <taxon>Bacteria</taxon>
        <taxon>Pseudomonadati</taxon>
        <taxon>Pseudomonadota</taxon>
        <taxon>Alphaproteobacteria</taxon>
        <taxon>Hyphomicrobiales</taxon>
        <taxon>Methylobacteriaceae</taxon>
        <taxon>Methylobacterium</taxon>
    </lineage>
</organism>
<accession>A0A509EAK9</accession>
<evidence type="ECO:0000313" key="3">
    <source>
        <dbReference type="EMBL" id="VUD70559.1"/>
    </source>
</evidence>
<protein>
    <recommendedName>
        <fullName evidence="2">BioF2-like acetyltransferase domain-containing protein</fullName>
    </recommendedName>
</protein>
<gene>
    <name evidence="3" type="ORF">MET9862_01129</name>
</gene>
<dbReference type="Pfam" id="PF13480">
    <property type="entry name" value="Acetyltransf_6"/>
    <property type="match status" value="1"/>
</dbReference>
<evidence type="ECO:0000259" key="2">
    <source>
        <dbReference type="Pfam" id="PF13480"/>
    </source>
</evidence>
<proteinExistence type="predicted"/>
<dbReference type="Proteomes" id="UP000410984">
    <property type="component" value="Unassembled WGS sequence"/>
</dbReference>
<evidence type="ECO:0000313" key="4">
    <source>
        <dbReference type="Proteomes" id="UP000410984"/>
    </source>
</evidence>
<dbReference type="RefSeq" id="WP_142582128.1">
    <property type="nucleotide sequence ID" value="NZ_CABFPH010000010.1"/>
</dbReference>
<feature type="region of interest" description="Disordered" evidence="1">
    <location>
        <begin position="1"/>
        <end position="21"/>
    </location>
</feature>
<name>A0A509EAK9_9HYPH</name>
<dbReference type="InterPro" id="IPR038740">
    <property type="entry name" value="BioF2-like_GNAT_dom"/>
</dbReference>
<feature type="domain" description="BioF2-like acetyltransferase" evidence="2">
    <location>
        <begin position="194"/>
        <end position="280"/>
    </location>
</feature>
<dbReference type="OrthoDB" id="7986156at2"/>
<keyword evidence="4" id="KW-1185">Reference proteome</keyword>